<gene>
    <name evidence="5" type="ORF">BCF44_105247</name>
</gene>
<evidence type="ECO:0000256" key="2">
    <source>
        <dbReference type="ARBA" id="ARBA00022857"/>
    </source>
</evidence>
<dbReference type="RefSeq" id="WP_116175162.1">
    <property type="nucleotide sequence ID" value="NZ_CP144375.1"/>
</dbReference>
<comment type="caution">
    <text evidence="5">The sequence shown here is derived from an EMBL/GenBank/DDBJ whole genome shotgun (WGS) entry which is preliminary data.</text>
</comment>
<dbReference type="SUPFAM" id="SSF53597">
    <property type="entry name" value="Dihydrofolate reductase-like"/>
    <property type="match status" value="1"/>
</dbReference>
<dbReference type="GO" id="GO:0008703">
    <property type="term" value="F:5-amino-6-(5-phosphoribosylamino)uracil reductase activity"/>
    <property type="evidence" value="ECO:0007669"/>
    <property type="project" value="InterPro"/>
</dbReference>
<dbReference type="InterPro" id="IPR050765">
    <property type="entry name" value="Riboflavin_Biosynth_HTPR"/>
</dbReference>
<keyword evidence="6" id="KW-1185">Reference proteome</keyword>
<dbReference type="Pfam" id="PF01872">
    <property type="entry name" value="RibD_C"/>
    <property type="match status" value="1"/>
</dbReference>
<dbReference type="PANTHER" id="PTHR38011">
    <property type="entry name" value="DIHYDROFOLATE REDUCTASE FAMILY PROTEIN (AFU_ORTHOLOGUE AFUA_8G06820)"/>
    <property type="match status" value="1"/>
</dbReference>
<feature type="domain" description="Bacterial bifunctional deaminase-reductase C-terminal" evidence="4">
    <location>
        <begin position="27"/>
        <end position="233"/>
    </location>
</feature>
<evidence type="ECO:0000259" key="4">
    <source>
        <dbReference type="Pfam" id="PF01872"/>
    </source>
</evidence>
<evidence type="ECO:0000256" key="1">
    <source>
        <dbReference type="ARBA" id="ARBA00005104"/>
    </source>
</evidence>
<evidence type="ECO:0000256" key="3">
    <source>
        <dbReference type="ARBA" id="ARBA00023002"/>
    </source>
</evidence>
<dbReference type="InterPro" id="IPR024072">
    <property type="entry name" value="DHFR-like_dom_sf"/>
</dbReference>
<dbReference type="OrthoDB" id="5243299at2"/>
<protein>
    <submittedName>
        <fullName evidence="5">5-amino-6-(5-phosphoribosylamino)uracil reductase</fullName>
    </submittedName>
</protein>
<name>A0A3E0HPP7_9PSEU</name>
<organism evidence="5 6">
    <name type="scientific">Kutzneria buriramensis</name>
    <dbReference type="NCBI Taxonomy" id="1045776"/>
    <lineage>
        <taxon>Bacteria</taxon>
        <taxon>Bacillati</taxon>
        <taxon>Actinomycetota</taxon>
        <taxon>Actinomycetes</taxon>
        <taxon>Pseudonocardiales</taxon>
        <taxon>Pseudonocardiaceae</taxon>
        <taxon>Kutzneria</taxon>
    </lineage>
</organism>
<dbReference type="PANTHER" id="PTHR38011:SF7">
    <property type="entry name" value="2,5-DIAMINO-6-RIBOSYLAMINO-4(3H)-PYRIMIDINONE 5'-PHOSPHATE REDUCTASE"/>
    <property type="match status" value="1"/>
</dbReference>
<proteinExistence type="predicted"/>
<dbReference type="Gene3D" id="3.40.430.10">
    <property type="entry name" value="Dihydrofolate Reductase, subunit A"/>
    <property type="match status" value="1"/>
</dbReference>
<dbReference type="EMBL" id="QUNO01000005">
    <property type="protein sequence ID" value="REH48389.1"/>
    <property type="molecule type" value="Genomic_DNA"/>
</dbReference>
<evidence type="ECO:0000313" key="6">
    <source>
        <dbReference type="Proteomes" id="UP000256269"/>
    </source>
</evidence>
<comment type="pathway">
    <text evidence="1">Cofactor biosynthesis; riboflavin biosynthesis.</text>
</comment>
<dbReference type="Proteomes" id="UP000256269">
    <property type="component" value="Unassembled WGS sequence"/>
</dbReference>
<dbReference type="GO" id="GO:0009231">
    <property type="term" value="P:riboflavin biosynthetic process"/>
    <property type="evidence" value="ECO:0007669"/>
    <property type="project" value="InterPro"/>
</dbReference>
<accession>A0A3E0HPP7</accession>
<reference evidence="5 6" key="1">
    <citation type="submission" date="2018-08" db="EMBL/GenBank/DDBJ databases">
        <title>Genomic Encyclopedia of Archaeal and Bacterial Type Strains, Phase II (KMG-II): from individual species to whole genera.</title>
        <authorList>
            <person name="Goeker M."/>
        </authorList>
    </citation>
    <scope>NUCLEOTIDE SEQUENCE [LARGE SCALE GENOMIC DNA]</scope>
    <source>
        <strain evidence="5 6">DSM 45791</strain>
    </source>
</reference>
<keyword evidence="3" id="KW-0560">Oxidoreductase</keyword>
<keyword evidence="2" id="KW-0521">NADP</keyword>
<dbReference type="InterPro" id="IPR002734">
    <property type="entry name" value="RibDG_C"/>
</dbReference>
<evidence type="ECO:0000313" key="5">
    <source>
        <dbReference type="EMBL" id="REH48389.1"/>
    </source>
</evidence>
<sequence>MLLPHDGEIDDTELERLYDYPPELDRPWVQVNFVSSPDGAVTVGGKSQGLSGPADKKVFMLGRTLADVVLVGAGTAAIEGYEGVKAGEVRAAARARLGLSPVPPIAVVTRRATIDPEAPLITDAAVPTIVLTCLAASEERRTALADAGADVVVTGDADVDLPVALAELDKRGLRRVSCEGGPHLFGGLIEAGLVDQLCLTVSPVLAGGDASRIAVGPPPVAPRELELASVLTDDGFLMLRYRSRRS</sequence>
<dbReference type="AlphaFoldDB" id="A0A3E0HPP7"/>